<dbReference type="GO" id="GO:0005737">
    <property type="term" value="C:cytoplasm"/>
    <property type="evidence" value="ECO:0007669"/>
    <property type="project" value="TreeGrafter"/>
</dbReference>
<evidence type="ECO:0000256" key="5">
    <source>
        <dbReference type="SAM" id="MobiDB-lite"/>
    </source>
</evidence>
<accession>A0AAD7V2Z7</accession>
<feature type="compositionally biased region" description="Polar residues" evidence="5">
    <location>
        <begin position="208"/>
        <end position="234"/>
    </location>
</feature>
<evidence type="ECO:0000259" key="7">
    <source>
        <dbReference type="PROSITE" id="PS50056"/>
    </source>
</evidence>
<comment type="caution">
    <text evidence="8">The sequence shown here is derived from an EMBL/GenBank/DDBJ whole genome shotgun (WGS) entry which is preliminary data.</text>
</comment>
<dbReference type="GeneID" id="83213540"/>
<feature type="compositionally biased region" description="Low complexity" evidence="5">
    <location>
        <begin position="337"/>
        <end position="353"/>
    </location>
</feature>
<dbReference type="InterPro" id="IPR020422">
    <property type="entry name" value="TYR_PHOSPHATASE_DUAL_dom"/>
</dbReference>
<dbReference type="Pfam" id="PF00782">
    <property type="entry name" value="DSPc"/>
    <property type="match status" value="1"/>
</dbReference>
<gene>
    <name evidence="8" type="ORF">O0I10_006129</name>
</gene>
<evidence type="ECO:0000313" key="9">
    <source>
        <dbReference type="Proteomes" id="UP001234581"/>
    </source>
</evidence>
<organism evidence="8 9">
    <name type="scientific">Lichtheimia ornata</name>
    <dbReference type="NCBI Taxonomy" id="688661"/>
    <lineage>
        <taxon>Eukaryota</taxon>
        <taxon>Fungi</taxon>
        <taxon>Fungi incertae sedis</taxon>
        <taxon>Mucoromycota</taxon>
        <taxon>Mucoromycotina</taxon>
        <taxon>Mucoromycetes</taxon>
        <taxon>Mucorales</taxon>
        <taxon>Lichtheimiaceae</taxon>
        <taxon>Lichtheimia</taxon>
    </lineage>
</organism>
<dbReference type="GO" id="GO:0043409">
    <property type="term" value="P:negative regulation of MAPK cascade"/>
    <property type="evidence" value="ECO:0007669"/>
    <property type="project" value="TreeGrafter"/>
</dbReference>
<feature type="region of interest" description="Disordered" evidence="5">
    <location>
        <begin position="331"/>
        <end position="357"/>
    </location>
</feature>
<feature type="domain" description="Tyrosine specific protein phosphatases" evidence="7">
    <location>
        <begin position="111"/>
        <end position="198"/>
    </location>
</feature>
<reference evidence="8 9" key="1">
    <citation type="submission" date="2023-03" db="EMBL/GenBank/DDBJ databases">
        <title>Genome sequence of Lichtheimia ornata CBS 291.66.</title>
        <authorList>
            <person name="Mohabir J.T."/>
            <person name="Shea T.P."/>
            <person name="Kurbessoian T."/>
            <person name="Berby B."/>
            <person name="Fontaine J."/>
            <person name="Livny J."/>
            <person name="Gnirke A."/>
            <person name="Stajich J.E."/>
            <person name="Cuomo C.A."/>
        </authorList>
    </citation>
    <scope>NUCLEOTIDE SEQUENCE [LARGE SCALE GENOMIC DNA]</scope>
    <source>
        <strain evidence="8">CBS 291.66</strain>
    </source>
</reference>
<dbReference type="SUPFAM" id="SSF52799">
    <property type="entry name" value="(Phosphotyrosine protein) phosphatases II"/>
    <property type="match status" value="1"/>
</dbReference>
<name>A0AAD7V2Z7_9FUNG</name>
<dbReference type="GO" id="GO:0017017">
    <property type="term" value="F:MAP kinase tyrosine/serine/threonine phosphatase activity"/>
    <property type="evidence" value="ECO:0007669"/>
    <property type="project" value="TreeGrafter"/>
</dbReference>
<dbReference type="InterPro" id="IPR000387">
    <property type="entry name" value="Tyr_Pase_dom"/>
</dbReference>
<sequence>MVQPKNPFSKNHKNLSLSLSLSNKPKQNTTAGPPSQEPQHVSHYEHGPAQILPNLFLGACHNAQCPKMLDRHGISCILNVAQEIERPVSSTRSIRYHHLRWTHTQNNLARREFHKAIRVLETAHHTNTTVLVHCQSGVERSAALVIAYILHLSRQQQLTRNNNNNSNPVGKKKLSLWEAYDFVRERAPAIRPNMELLYQLSEFETLSSPRRNGISTTNNNSTRVRRSGSVNANSMIRKKSFSSSNNNNNHNNNTSRPRAASFRCPARHRRLFEHELPAPPPIPAASKSPAEVSVPAQTSPPAPTSVTINDSACLVILIACASMYVVFSQHRQRHHTTSTTTNSSTTTSSSSSTKPCLNLVPSEPSTPMSPLFLHSLFPIC</sequence>
<evidence type="ECO:0000256" key="1">
    <source>
        <dbReference type="ARBA" id="ARBA00008601"/>
    </source>
</evidence>
<evidence type="ECO:0000256" key="4">
    <source>
        <dbReference type="ARBA" id="ARBA00022912"/>
    </source>
</evidence>
<keyword evidence="4" id="KW-0904">Protein phosphatase</keyword>
<dbReference type="GO" id="GO:0008330">
    <property type="term" value="F:protein tyrosine/threonine phosphatase activity"/>
    <property type="evidence" value="ECO:0007669"/>
    <property type="project" value="TreeGrafter"/>
</dbReference>
<dbReference type="PROSITE" id="PS50056">
    <property type="entry name" value="TYR_PHOSPHATASE_2"/>
    <property type="match status" value="1"/>
</dbReference>
<dbReference type="InterPro" id="IPR016130">
    <property type="entry name" value="Tyr_Pase_AS"/>
</dbReference>
<feature type="region of interest" description="Disordered" evidence="5">
    <location>
        <begin position="208"/>
        <end position="260"/>
    </location>
</feature>
<evidence type="ECO:0000313" key="8">
    <source>
        <dbReference type="EMBL" id="KAJ8658122.1"/>
    </source>
</evidence>
<proteinExistence type="inferred from homology"/>
<feature type="compositionally biased region" description="Low complexity" evidence="5">
    <location>
        <begin position="241"/>
        <end position="255"/>
    </location>
</feature>
<dbReference type="PROSITE" id="PS00383">
    <property type="entry name" value="TYR_PHOSPHATASE_1"/>
    <property type="match status" value="1"/>
</dbReference>
<feature type="compositionally biased region" description="Polar residues" evidence="5">
    <location>
        <begin position="29"/>
        <end position="39"/>
    </location>
</feature>
<dbReference type="RefSeq" id="XP_058343035.1">
    <property type="nucleotide sequence ID" value="XM_058486161.1"/>
</dbReference>
<dbReference type="AlphaFoldDB" id="A0AAD7V2Z7"/>
<dbReference type="InterPro" id="IPR000340">
    <property type="entry name" value="Dual-sp_phosphatase_cat-dom"/>
</dbReference>
<dbReference type="InterPro" id="IPR029021">
    <property type="entry name" value="Prot-tyrosine_phosphatase-like"/>
</dbReference>
<evidence type="ECO:0000259" key="6">
    <source>
        <dbReference type="PROSITE" id="PS50054"/>
    </source>
</evidence>
<dbReference type="PANTHER" id="PTHR10159">
    <property type="entry name" value="DUAL SPECIFICITY PROTEIN PHOSPHATASE"/>
    <property type="match status" value="1"/>
</dbReference>
<feature type="domain" description="Tyrosine-protein phosphatase" evidence="6">
    <location>
        <begin position="47"/>
        <end position="209"/>
    </location>
</feature>
<dbReference type="PROSITE" id="PS50054">
    <property type="entry name" value="TYR_PHOSPHATASE_DUAL"/>
    <property type="match status" value="1"/>
</dbReference>
<keyword evidence="9" id="KW-1185">Reference proteome</keyword>
<comment type="similarity">
    <text evidence="1">Belongs to the protein-tyrosine phosphatase family. Non-receptor class dual specificity subfamily.</text>
</comment>
<dbReference type="EMBL" id="JARTCD010000026">
    <property type="protein sequence ID" value="KAJ8658122.1"/>
    <property type="molecule type" value="Genomic_DNA"/>
</dbReference>
<dbReference type="Gene3D" id="3.90.190.10">
    <property type="entry name" value="Protein tyrosine phosphatase superfamily"/>
    <property type="match status" value="1"/>
</dbReference>
<dbReference type="CDD" id="cd14498">
    <property type="entry name" value="DSP"/>
    <property type="match status" value="1"/>
</dbReference>
<protein>
    <recommendedName>
        <fullName evidence="2">protein-tyrosine-phosphatase</fullName>
        <ecNumber evidence="2">3.1.3.48</ecNumber>
    </recommendedName>
</protein>
<dbReference type="GO" id="GO:0033550">
    <property type="term" value="F:MAP kinase tyrosine phosphatase activity"/>
    <property type="evidence" value="ECO:0007669"/>
    <property type="project" value="TreeGrafter"/>
</dbReference>
<dbReference type="SMART" id="SM00195">
    <property type="entry name" value="DSPc"/>
    <property type="match status" value="1"/>
</dbReference>
<evidence type="ECO:0000256" key="3">
    <source>
        <dbReference type="ARBA" id="ARBA00022801"/>
    </source>
</evidence>
<feature type="region of interest" description="Disordered" evidence="5">
    <location>
        <begin position="276"/>
        <end position="304"/>
    </location>
</feature>
<keyword evidence="3" id="KW-0378">Hydrolase</keyword>
<evidence type="ECO:0000256" key="2">
    <source>
        <dbReference type="ARBA" id="ARBA00013064"/>
    </source>
</evidence>
<feature type="region of interest" description="Disordered" evidence="5">
    <location>
        <begin position="22"/>
        <end position="42"/>
    </location>
</feature>
<dbReference type="Proteomes" id="UP001234581">
    <property type="component" value="Unassembled WGS sequence"/>
</dbReference>
<dbReference type="EC" id="3.1.3.48" evidence="2"/>
<dbReference type="PANTHER" id="PTHR10159:SF519">
    <property type="entry name" value="DUAL SPECIFICITY PROTEIN PHOSPHATASE MPK3"/>
    <property type="match status" value="1"/>
</dbReference>